<dbReference type="Gene3D" id="2.40.50.180">
    <property type="entry name" value="CheA-289, Domain 4"/>
    <property type="match status" value="1"/>
</dbReference>
<dbReference type="PANTHER" id="PTHR22617">
    <property type="entry name" value="CHEMOTAXIS SENSOR HISTIDINE KINASE-RELATED"/>
    <property type="match status" value="1"/>
</dbReference>
<dbReference type="SUPFAM" id="SSF50341">
    <property type="entry name" value="CheW-like"/>
    <property type="match status" value="1"/>
</dbReference>
<dbReference type="InterPro" id="IPR039315">
    <property type="entry name" value="CheW"/>
</dbReference>
<reference evidence="2 3" key="1">
    <citation type="submission" date="2021-04" db="EMBL/GenBank/DDBJ databases">
        <title>The genome sequence of Ideonella sp. 3Y2.</title>
        <authorList>
            <person name="Liu Y."/>
        </authorList>
    </citation>
    <scope>NUCLEOTIDE SEQUENCE [LARGE SCALE GENOMIC DNA]</scope>
    <source>
        <strain evidence="2 3">3Y2</strain>
    </source>
</reference>
<dbReference type="Proteomes" id="UP000676246">
    <property type="component" value="Unassembled WGS sequence"/>
</dbReference>
<dbReference type="Gene3D" id="2.30.30.40">
    <property type="entry name" value="SH3 Domains"/>
    <property type="match status" value="1"/>
</dbReference>
<feature type="domain" description="CheW-like" evidence="1">
    <location>
        <begin position="19"/>
        <end position="167"/>
    </location>
</feature>
<dbReference type="GO" id="GO:0005829">
    <property type="term" value="C:cytosol"/>
    <property type="evidence" value="ECO:0007669"/>
    <property type="project" value="TreeGrafter"/>
</dbReference>
<evidence type="ECO:0000259" key="1">
    <source>
        <dbReference type="PROSITE" id="PS50851"/>
    </source>
</evidence>
<dbReference type="PANTHER" id="PTHR22617:SF41">
    <property type="entry name" value="CHEMOTAXIS SIGNAL TRANSDUCTION SYSTEM ADAPTOR PROTEIN CHEW"/>
    <property type="match status" value="1"/>
</dbReference>
<dbReference type="Pfam" id="PF01584">
    <property type="entry name" value="CheW"/>
    <property type="match status" value="1"/>
</dbReference>
<protein>
    <submittedName>
        <fullName evidence="2">Purine-binding chemotaxis protein CheW</fullName>
    </submittedName>
</protein>
<evidence type="ECO:0000313" key="3">
    <source>
        <dbReference type="Proteomes" id="UP000676246"/>
    </source>
</evidence>
<dbReference type="EMBL" id="JAGQDD010000008">
    <property type="protein sequence ID" value="MBQ0931330.1"/>
    <property type="molecule type" value="Genomic_DNA"/>
</dbReference>
<dbReference type="InterPro" id="IPR002545">
    <property type="entry name" value="CheW-lke_dom"/>
</dbReference>
<accession>A0A940YAW1</accession>
<dbReference type="PROSITE" id="PS50851">
    <property type="entry name" value="CHEW"/>
    <property type="match status" value="1"/>
</dbReference>
<dbReference type="SMART" id="SM00260">
    <property type="entry name" value="CheW"/>
    <property type="match status" value="1"/>
</dbReference>
<dbReference type="GO" id="GO:0006935">
    <property type="term" value="P:chemotaxis"/>
    <property type="evidence" value="ECO:0007669"/>
    <property type="project" value="InterPro"/>
</dbReference>
<keyword evidence="3" id="KW-1185">Reference proteome</keyword>
<proteinExistence type="predicted"/>
<gene>
    <name evidence="2" type="ORF">KAK03_12625</name>
</gene>
<sequence length="177" mass="18579">MHAIPSGDTGLLADLQGASSQFLRFALGDGIFAVPIDAVREILELGPSTPLPLMPAFVRGVMNLRGAVVPVIDLAARLALPPAVPGRRSCIIVVEVPPSELSDHGAQVIGLMVDAVHEVLDADAQQLEEPPALGNRIDPRFMAGIARHRGDMVPVLALSRTLALEELADLIGQPLAA</sequence>
<organism evidence="2 3">
    <name type="scientific">Ideonella alba</name>
    <dbReference type="NCBI Taxonomy" id="2824118"/>
    <lineage>
        <taxon>Bacteria</taxon>
        <taxon>Pseudomonadati</taxon>
        <taxon>Pseudomonadota</taxon>
        <taxon>Betaproteobacteria</taxon>
        <taxon>Burkholderiales</taxon>
        <taxon>Sphaerotilaceae</taxon>
        <taxon>Ideonella</taxon>
    </lineage>
</organism>
<dbReference type="RefSeq" id="WP_210854313.1">
    <property type="nucleotide sequence ID" value="NZ_JAGQDD010000008.1"/>
</dbReference>
<dbReference type="AlphaFoldDB" id="A0A940YAW1"/>
<dbReference type="InterPro" id="IPR036061">
    <property type="entry name" value="CheW-like_dom_sf"/>
</dbReference>
<name>A0A940YAW1_9BURK</name>
<comment type="caution">
    <text evidence="2">The sequence shown here is derived from an EMBL/GenBank/DDBJ whole genome shotgun (WGS) entry which is preliminary data.</text>
</comment>
<dbReference type="GO" id="GO:0007165">
    <property type="term" value="P:signal transduction"/>
    <property type="evidence" value="ECO:0007669"/>
    <property type="project" value="InterPro"/>
</dbReference>
<evidence type="ECO:0000313" key="2">
    <source>
        <dbReference type="EMBL" id="MBQ0931330.1"/>
    </source>
</evidence>